<reference evidence="2" key="1">
    <citation type="journal article" date="2023" name="G3 (Bethesda)">
        <title>Genome assembly and association tests identify interacting loci associated with vigor, precocity, and sex in interspecific pistachio rootstocks.</title>
        <authorList>
            <person name="Palmer W."/>
            <person name="Jacygrad E."/>
            <person name="Sagayaradj S."/>
            <person name="Cavanaugh K."/>
            <person name="Han R."/>
            <person name="Bertier L."/>
            <person name="Beede B."/>
            <person name="Kafkas S."/>
            <person name="Golino D."/>
            <person name="Preece J."/>
            <person name="Michelmore R."/>
        </authorList>
    </citation>
    <scope>NUCLEOTIDE SEQUENCE [LARGE SCALE GENOMIC DNA]</scope>
</reference>
<comment type="caution">
    <text evidence="1">The sequence shown here is derived from an EMBL/GenBank/DDBJ whole genome shotgun (WGS) entry which is preliminary data.</text>
</comment>
<protein>
    <submittedName>
        <fullName evidence="1">Uncharacterized protein</fullName>
    </submittedName>
</protein>
<evidence type="ECO:0000313" key="2">
    <source>
        <dbReference type="Proteomes" id="UP001163603"/>
    </source>
</evidence>
<proteinExistence type="predicted"/>
<evidence type="ECO:0000313" key="1">
    <source>
        <dbReference type="EMBL" id="KAJ0034559.1"/>
    </source>
</evidence>
<accession>A0ACC0YBS3</accession>
<sequence length="80" mass="9217">METVLVDVKDVNGCKKMPLDMLDSEKVENHTDDGEESESNSLLPPRRGGMSRQCEKTRRKVQWNDKNGNKLVEVLEFEPR</sequence>
<dbReference type="Proteomes" id="UP001163603">
    <property type="component" value="Chromosome 7"/>
</dbReference>
<keyword evidence="2" id="KW-1185">Reference proteome</keyword>
<name>A0ACC0YBS3_9ROSI</name>
<organism evidence="1 2">
    <name type="scientific">Pistacia integerrima</name>
    <dbReference type="NCBI Taxonomy" id="434235"/>
    <lineage>
        <taxon>Eukaryota</taxon>
        <taxon>Viridiplantae</taxon>
        <taxon>Streptophyta</taxon>
        <taxon>Embryophyta</taxon>
        <taxon>Tracheophyta</taxon>
        <taxon>Spermatophyta</taxon>
        <taxon>Magnoliopsida</taxon>
        <taxon>eudicotyledons</taxon>
        <taxon>Gunneridae</taxon>
        <taxon>Pentapetalae</taxon>
        <taxon>rosids</taxon>
        <taxon>malvids</taxon>
        <taxon>Sapindales</taxon>
        <taxon>Anacardiaceae</taxon>
        <taxon>Pistacia</taxon>
    </lineage>
</organism>
<gene>
    <name evidence="1" type="ORF">Pint_25141</name>
</gene>
<dbReference type="EMBL" id="CM047742">
    <property type="protein sequence ID" value="KAJ0034559.1"/>
    <property type="molecule type" value="Genomic_DNA"/>
</dbReference>